<evidence type="ECO:0000256" key="10">
    <source>
        <dbReference type="SAM" id="Phobius"/>
    </source>
</evidence>
<dbReference type="PANTHER" id="PTHR45436:SF1">
    <property type="entry name" value="SENSOR PROTEIN QSEC"/>
    <property type="match status" value="1"/>
</dbReference>
<dbReference type="EMBL" id="SMBX01000004">
    <property type="protein sequence ID" value="TCU99005.1"/>
    <property type="molecule type" value="Genomic_DNA"/>
</dbReference>
<dbReference type="Pfam" id="PF08521">
    <property type="entry name" value="2CSK_N"/>
    <property type="match status" value="1"/>
</dbReference>
<feature type="transmembrane region" description="Helical" evidence="10">
    <location>
        <begin position="12"/>
        <end position="30"/>
    </location>
</feature>
<dbReference type="InterPro" id="IPR003661">
    <property type="entry name" value="HisK_dim/P_dom"/>
</dbReference>
<organism evidence="12 13">
    <name type="scientific">Paracandidimonas soli</name>
    <dbReference type="NCBI Taxonomy" id="1917182"/>
    <lineage>
        <taxon>Bacteria</taxon>
        <taxon>Pseudomonadati</taxon>
        <taxon>Pseudomonadota</taxon>
        <taxon>Betaproteobacteria</taxon>
        <taxon>Burkholderiales</taxon>
        <taxon>Alcaligenaceae</taxon>
        <taxon>Paracandidimonas</taxon>
    </lineage>
</organism>
<dbReference type="GO" id="GO:0005886">
    <property type="term" value="C:plasma membrane"/>
    <property type="evidence" value="ECO:0007669"/>
    <property type="project" value="TreeGrafter"/>
</dbReference>
<evidence type="ECO:0000256" key="3">
    <source>
        <dbReference type="ARBA" id="ARBA00012438"/>
    </source>
</evidence>
<keyword evidence="8 10" id="KW-1133">Transmembrane helix</keyword>
<dbReference type="InterPro" id="IPR050428">
    <property type="entry name" value="TCS_sensor_his_kinase"/>
</dbReference>
<dbReference type="GO" id="GO:0000155">
    <property type="term" value="F:phosphorelay sensor kinase activity"/>
    <property type="evidence" value="ECO:0007669"/>
    <property type="project" value="InterPro"/>
</dbReference>
<dbReference type="AlphaFoldDB" id="A0A4R3V2J0"/>
<dbReference type="InterPro" id="IPR036097">
    <property type="entry name" value="HisK_dim/P_sf"/>
</dbReference>
<evidence type="ECO:0000256" key="8">
    <source>
        <dbReference type="ARBA" id="ARBA00022989"/>
    </source>
</evidence>
<dbReference type="InterPro" id="IPR005467">
    <property type="entry name" value="His_kinase_dom"/>
</dbReference>
<dbReference type="Pfam" id="PF02518">
    <property type="entry name" value="HATPase_c"/>
    <property type="match status" value="1"/>
</dbReference>
<evidence type="ECO:0000256" key="2">
    <source>
        <dbReference type="ARBA" id="ARBA00004370"/>
    </source>
</evidence>
<dbReference type="InterPro" id="IPR003594">
    <property type="entry name" value="HATPase_dom"/>
</dbReference>
<gene>
    <name evidence="12" type="ORF">EV686_104103</name>
</gene>
<reference evidence="12 13" key="1">
    <citation type="submission" date="2019-03" db="EMBL/GenBank/DDBJ databases">
        <title>Genomic Encyclopedia of Type Strains, Phase IV (KMG-IV): sequencing the most valuable type-strain genomes for metagenomic binning, comparative biology and taxonomic classification.</title>
        <authorList>
            <person name="Goeker M."/>
        </authorList>
    </citation>
    <scope>NUCLEOTIDE SEQUENCE [LARGE SCALE GENOMIC DNA]</scope>
    <source>
        <strain evidence="12 13">DSM 100048</strain>
    </source>
</reference>
<dbReference type="OrthoDB" id="8554694at2"/>
<accession>A0A4R3V2J0</accession>
<evidence type="ECO:0000256" key="4">
    <source>
        <dbReference type="ARBA" id="ARBA00022553"/>
    </source>
</evidence>
<dbReference type="Gene3D" id="3.30.565.10">
    <property type="entry name" value="Histidine kinase-like ATPase, C-terminal domain"/>
    <property type="match status" value="1"/>
</dbReference>
<dbReference type="RefSeq" id="WP_132476332.1">
    <property type="nucleotide sequence ID" value="NZ_JBEBWM010000061.1"/>
</dbReference>
<dbReference type="CDD" id="cd00082">
    <property type="entry name" value="HisKA"/>
    <property type="match status" value="1"/>
</dbReference>
<keyword evidence="4" id="KW-0597">Phosphoprotein</keyword>
<sequence length="502" mass="56206">MRQPANLARGSIRFWLLILLIPGTVTLLLIDGWNDYQDLRRITMRVYDNALLEPAKVLETSVEFNDDGTLRLDPPFYAQVMLESGAGNRKYFRVEEITPRALNLSGANAVLLEGRALIGMHGLPRPHRLAEVEGEPVFYNAEYRSDSVRMAAVWRELHYNGVHRQIMVIVGESIGMRERTQQEAWHAGLVRDGRMLALVIILVWVSVLLALRPLSTLQREVRRRKIDNLQPLDATQVPKEVMPLVKAVNHHIDLYRSVLERQAQFLADASHQLRTPLAIMRTQAQYARREPDINRMRETLGAIIQQLGQTSRLTEQLLSLAHASRDEKTDRTRIDLNQMARSLVLRYLPLAREKQQDLGWVDWNEDASDRDEDMPDGIWVMGSDVELHEALGNLIHNAINHAGEGREITVSAGCDARTAWVSVCDNGVGLDPALRDSVFVRFDRGRQARKCEPGGGGGSGLGLAIALAYAERNGGTILLQDGDPSPDGGTGLCAVLQMPRVK</sequence>
<comment type="caution">
    <text evidence="12">The sequence shown here is derived from an EMBL/GenBank/DDBJ whole genome shotgun (WGS) entry which is preliminary data.</text>
</comment>
<dbReference type="SUPFAM" id="SSF55874">
    <property type="entry name" value="ATPase domain of HSP90 chaperone/DNA topoisomerase II/histidine kinase"/>
    <property type="match status" value="1"/>
</dbReference>
<dbReference type="Proteomes" id="UP000294692">
    <property type="component" value="Unassembled WGS sequence"/>
</dbReference>
<evidence type="ECO:0000256" key="9">
    <source>
        <dbReference type="ARBA" id="ARBA00023136"/>
    </source>
</evidence>
<evidence type="ECO:0000313" key="12">
    <source>
        <dbReference type="EMBL" id="TCU99005.1"/>
    </source>
</evidence>
<dbReference type="InterPro" id="IPR004358">
    <property type="entry name" value="Sig_transdc_His_kin-like_C"/>
</dbReference>
<evidence type="ECO:0000313" key="13">
    <source>
        <dbReference type="Proteomes" id="UP000294692"/>
    </source>
</evidence>
<dbReference type="Pfam" id="PF00512">
    <property type="entry name" value="HisKA"/>
    <property type="match status" value="1"/>
</dbReference>
<name>A0A4R3V2J0_9BURK</name>
<evidence type="ECO:0000256" key="5">
    <source>
        <dbReference type="ARBA" id="ARBA00022679"/>
    </source>
</evidence>
<evidence type="ECO:0000256" key="6">
    <source>
        <dbReference type="ARBA" id="ARBA00022692"/>
    </source>
</evidence>
<keyword evidence="13" id="KW-1185">Reference proteome</keyword>
<dbReference type="Gene3D" id="1.10.287.130">
    <property type="match status" value="1"/>
</dbReference>
<evidence type="ECO:0000256" key="1">
    <source>
        <dbReference type="ARBA" id="ARBA00000085"/>
    </source>
</evidence>
<dbReference type="EC" id="2.7.13.3" evidence="3"/>
<dbReference type="InterPro" id="IPR036890">
    <property type="entry name" value="HATPase_C_sf"/>
</dbReference>
<dbReference type="SMART" id="SM00388">
    <property type="entry name" value="HisKA"/>
    <property type="match status" value="1"/>
</dbReference>
<dbReference type="PRINTS" id="PR00344">
    <property type="entry name" value="BCTRLSENSOR"/>
</dbReference>
<proteinExistence type="predicted"/>
<feature type="domain" description="Histidine kinase" evidence="11">
    <location>
        <begin position="268"/>
        <end position="502"/>
    </location>
</feature>
<dbReference type="PANTHER" id="PTHR45436">
    <property type="entry name" value="SENSOR HISTIDINE KINASE YKOH"/>
    <property type="match status" value="1"/>
</dbReference>
<keyword evidence="6 10" id="KW-0812">Transmembrane</keyword>
<keyword evidence="9 10" id="KW-0472">Membrane</keyword>
<comment type="catalytic activity">
    <reaction evidence="1">
        <text>ATP + protein L-histidine = ADP + protein N-phospho-L-histidine.</text>
        <dbReference type="EC" id="2.7.13.3"/>
    </reaction>
</comment>
<keyword evidence="7 12" id="KW-0418">Kinase</keyword>
<dbReference type="SMART" id="SM00387">
    <property type="entry name" value="HATPase_c"/>
    <property type="match status" value="1"/>
</dbReference>
<dbReference type="InterPro" id="IPR013727">
    <property type="entry name" value="2CSK_N"/>
</dbReference>
<dbReference type="PROSITE" id="PS50109">
    <property type="entry name" value="HIS_KIN"/>
    <property type="match status" value="1"/>
</dbReference>
<dbReference type="CDD" id="cd00075">
    <property type="entry name" value="HATPase"/>
    <property type="match status" value="1"/>
</dbReference>
<evidence type="ECO:0000259" key="11">
    <source>
        <dbReference type="PROSITE" id="PS50109"/>
    </source>
</evidence>
<comment type="subcellular location">
    <subcellularLocation>
        <location evidence="2">Membrane</location>
    </subcellularLocation>
</comment>
<dbReference type="SUPFAM" id="SSF47384">
    <property type="entry name" value="Homodimeric domain of signal transducing histidine kinase"/>
    <property type="match status" value="1"/>
</dbReference>
<keyword evidence="5" id="KW-0808">Transferase</keyword>
<evidence type="ECO:0000256" key="7">
    <source>
        <dbReference type="ARBA" id="ARBA00022777"/>
    </source>
</evidence>
<protein>
    <recommendedName>
        <fullName evidence="3">histidine kinase</fullName>
        <ecNumber evidence="3">2.7.13.3</ecNumber>
    </recommendedName>
</protein>